<evidence type="ECO:0000256" key="2">
    <source>
        <dbReference type="ARBA" id="ARBA00022448"/>
    </source>
</evidence>
<feature type="domain" description="Cytochrome b561" evidence="11">
    <location>
        <begin position="174"/>
        <end position="366"/>
    </location>
</feature>
<dbReference type="InterPro" id="IPR006593">
    <property type="entry name" value="Cyt_b561/ferric_Rdtase_TM"/>
</dbReference>
<keyword evidence="13" id="KW-1185">Reference proteome</keyword>
<keyword evidence="7 8" id="KW-0472">Membrane</keyword>
<dbReference type="SMART" id="SM00665">
    <property type="entry name" value="B561"/>
    <property type="match status" value="1"/>
</dbReference>
<dbReference type="Pfam" id="PF03188">
    <property type="entry name" value="Cytochrom_B561"/>
    <property type="match status" value="1"/>
</dbReference>
<evidence type="ECO:0000256" key="1">
    <source>
        <dbReference type="ARBA" id="ARBA00004370"/>
    </source>
</evidence>
<dbReference type="PROSITE" id="PS50836">
    <property type="entry name" value="DOMON"/>
    <property type="match status" value="1"/>
</dbReference>
<feature type="transmembrane region" description="Helical" evidence="8">
    <location>
        <begin position="245"/>
        <end position="265"/>
    </location>
</feature>
<dbReference type="InterPro" id="IPR045266">
    <property type="entry name" value="DOH_DOMON"/>
</dbReference>
<feature type="transmembrane region" description="Helical" evidence="8">
    <location>
        <begin position="342"/>
        <end position="360"/>
    </location>
</feature>
<dbReference type="STRING" id="218851.A0A2G5E3F8"/>
<dbReference type="FunCoup" id="A0A2G5E3F8">
    <property type="interactions" value="195"/>
</dbReference>
<evidence type="ECO:0000259" key="10">
    <source>
        <dbReference type="PROSITE" id="PS50836"/>
    </source>
</evidence>
<dbReference type="InterPro" id="IPR005018">
    <property type="entry name" value="DOMON_domain"/>
</dbReference>
<keyword evidence="6 8" id="KW-1133">Transmembrane helix</keyword>
<dbReference type="Proteomes" id="UP000230069">
    <property type="component" value="Unassembled WGS sequence"/>
</dbReference>
<proteinExistence type="predicted"/>
<evidence type="ECO:0000256" key="7">
    <source>
        <dbReference type="ARBA" id="ARBA00023136"/>
    </source>
</evidence>
<keyword evidence="5" id="KW-0249">Electron transport</keyword>
<keyword evidence="2" id="KW-0813">Transport</keyword>
<dbReference type="GO" id="GO:0016020">
    <property type="term" value="C:membrane"/>
    <property type="evidence" value="ECO:0007669"/>
    <property type="project" value="UniProtKB-SubCell"/>
</dbReference>
<keyword evidence="4 9" id="KW-0732">Signal</keyword>
<dbReference type="InParanoid" id="A0A2G5E3F8"/>
<accession>A0A2G5E3F8</accession>
<feature type="transmembrane region" description="Helical" evidence="8">
    <location>
        <begin position="212"/>
        <end position="233"/>
    </location>
</feature>
<dbReference type="PANTHER" id="PTHR23130">
    <property type="entry name" value="CYTOCHROME B561 AND DOMON DOMAIN-CONTAINING PROTEIN"/>
    <property type="match status" value="1"/>
</dbReference>
<evidence type="ECO:0000313" key="13">
    <source>
        <dbReference type="Proteomes" id="UP000230069"/>
    </source>
</evidence>
<reference evidence="12 13" key="1">
    <citation type="submission" date="2017-09" db="EMBL/GenBank/DDBJ databases">
        <title>WGS assembly of Aquilegia coerulea Goldsmith.</title>
        <authorList>
            <person name="Hodges S."/>
            <person name="Kramer E."/>
            <person name="Nordborg M."/>
            <person name="Tomkins J."/>
            <person name="Borevitz J."/>
            <person name="Derieg N."/>
            <person name="Yan J."/>
            <person name="Mihaltcheva S."/>
            <person name="Hayes R.D."/>
            <person name="Rokhsar D."/>
        </authorList>
    </citation>
    <scope>NUCLEOTIDE SEQUENCE [LARGE SCALE GENOMIC DNA]</scope>
    <source>
        <strain evidence="13">cv. Goldsmith</strain>
    </source>
</reference>
<feature type="domain" description="DOMON" evidence="10">
    <location>
        <begin position="57"/>
        <end position="168"/>
    </location>
</feature>
<evidence type="ECO:0000256" key="5">
    <source>
        <dbReference type="ARBA" id="ARBA00022982"/>
    </source>
</evidence>
<feature type="transmembrane region" description="Helical" evidence="8">
    <location>
        <begin position="308"/>
        <end position="330"/>
    </location>
</feature>
<dbReference type="CDD" id="cd08760">
    <property type="entry name" value="Cyt_b561_FRRS1_like"/>
    <property type="match status" value="1"/>
</dbReference>
<dbReference type="OrthoDB" id="19261at2759"/>
<name>A0A2G5E3F8_AQUCA</name>
<organism evidence="12 13">
    <name type="scientific">Aquilegia coerulea</name>
    <name type="common">Rocky mountain columbine</name>
    <dbReference type="NCBI Taxonomy" id="218851"/>
    <lineage>
        <taxon>Eukaryota</taxon>
        <taxon>Viridiplantae</taxon>
        <taxon>Streptophyta</taxon>
        <taxon>Embryophyta</taxon>
        <taxon>Tracheophyta</taxon>
        <taxon>Spermatophyta</taxon>
        <taxon>Magnoliopsida</taxon>
        <taxon>Ranunculales</taxon>
        <taxon>Ranunculaceae</taxon>
        <taxon>Thalictroideae</taxon>
        <taxon>Aquilegia</taxon>
    </lineage>
</organism>
<evidence type="ECO:0008006" key="14">
    <source>
        <dbReference type="Google" id="ProtNLM"/>
    </source>
</evidence>
<evidence type="ECO:0000259" key="11">
    <source>
        <dbReference type="PROSITE" id="PS50939"/>
    </source>
</evidence>
<dbReference type="CDD" id="cd09631">
    <property type="entry name" value="DOMON_DOH"/>
    <property type="match status" value="1"/>
</dbReference>
<dbReference type="EMBL" id="KZ305030">
    <property type="protein sequence ID" value="PIA50289.1"/>
    <property type="molecule type" value="Genomic_DNA"/>
</dbReference>
<comment type="subcellular location">
    <subcellularLocation>
        <location evidence="1">Membrane</location>
    </subcellularLocation>
</comment>
<evidence type="ECO:0000256" key="4">
    <source>
        <dbReference type="ARBA" id="ARBA00022729"/>
    </source>
</evidence>
<sequence length="366" mass="41127">MGMITYFLYFTYLTFFSFVFSSLVSSQSDSCASNLNLNGVIPFETTSLHCHPVWSTQDYTLRYLQTRPNIWSFVLSAPDTNSFIAIGFSTTGRMVRSSAMVGWVPPNGVGVLKQYFLGATNPAQVDPDQGNLQVVANSTAIVSRSSRLYIAFQLNVTQPESRLLYSVGQRNRFPSSDNRLAEHRDHISTRLDYTSGQLTTERPYTTLRRIHGILNMLGWGIIMIIGAMAARYLKHWDPIWFYSHSSIQLLGFIMGVSGVILGFVVENSLNATVDRHKTIGMFILILGCLQVIAFLVRPSKEAKVRKYWNWYHYIVGRILIVLAVINIFYGIHVGDEGNGWKIGYGVTLAILGIVGVGLEARKLMRK</sequence>
<gene>
    <name evidence="12" type="ORF">AQUCO_01300792v1</name>
</gene>
<feature type="signal peptide" evidence="9">
    <location>
        <begin position="1"/>
        <end position="26"/>
    </location>
</feature>
<protein>
    <recommendedName>
        <fullName evidence="14">Cytochrome b561 and DOMON domain-containing protein</fullName>
    </recommendedName>
</protein>
<keyword evidence="3 8" id="KW-0812">Transmembrane</keyword>
<evidence type="ECO:0000256" key="3">
    <source>
        <dbReference type="ARBA" id="ARBA00022692"/>
    </source>
</evidence>
<dbReference type="PANTHER" id="PTHR23130:SF171">
    <property type="entry name" value="OS01G0895300 PROTEIN"/>
    <property type="match status" value="1"/>
</dbReference>
<dbReference type="SMART" id="SM00664">
    <property type="entry name" value="DoH"/>
    <property type="match status" value="1"/>
</dbReference>
<feature type="transmembrane region" description="Helical" evidence="8">
    <location>
        <begin position="277"/>
        <end position="296"/>
    </location>
</feature>
<evidence type="ECO:0000256" key="6">
    <source>
        <dbReference type="ARBA" id="ARBA00022989"/>
    </source>
</evidence>
<dbReference type="PROSITE" id="PS50939">
    <property type="entry name" value="CYTOCHROME_B561"/>
    <property type="match status" value="1"/>
</dbReference>
<evidence type="ECO:0000313" key="12">
    <source>
        <dbReference type="EMBL" id="PIA50289.1"/>
    </source>
</evidence>
<evidence type="ECO:0000256" key="8">
    <source>
        <dbReference type="SAM" id="Phobius"/>
    </source>
</evidence>
<dbReference type="AlphaFoldDB" id="A0A2G5E3F8"/>
<feature type="chain" id="PRO_5013787806" description="Cytochrome b561 and DOMON domain-containing protein" evidence="9">
    <location>
        <begin position="27"/>
        <end position="366"/>
    </location>
</feature>
<evidence type="ECO:0000256" key="9">
    <source>
        <dbReference type="SAM" id="SignalP"/>
    </source>
</evidence>
<dbReference type="Gene3D" id="1.20.120.1770">
    <property type="match status" value="1"/>
</dbReference>